<name>A0A0H1ULM9_STRAG</name>
<evidence type="ECO:0000313" key="5">
    <source>
        <dbReference type="Proteomes" id="UP000255140"/>
    </source>
</evidence>
<feature type="transmembrane region" description="Helical" evidence="1">
    <location>
        <begin position="52"/>
        <end position="74"/>
    </location>
</feature>
<accession>A0A0H1ULM9</accession>
<keyword evidence="1" id="KW-1133">Transmembrane helix</keyword>
<dbReference type="Proteomes" id="UP000254076">
    <property type="component" value="Unassembled WGS sequence"/>
</dbReference>
<dbReference type="EMBL" id="UHEQ01000004">
    <property type="protein sequence ID" value="SUN13816.1"/>
    <property type="molecule type" value="Genomic_DNA"/>
</dbReference>
<evidence type="ECO:0000313" key="4">
    <source>
        <dbReference type="Proteomes" id="UP000254076"/>
    </source>
</evidence>
<dbReference type="EMBL" id="UHEW01000005">
    <property type="protein sequence ID" value="SUN27471.1"/>
    <property type="molecule type" value="Genomic_DNA"/>
</dbReference>
<keyword evidence="1" id="KW-0812">Transmembrane</keyword>
<keyword evidence="1" id="KW-0472">Membrane</keyword>
<dbReference type="AlphaFoldDB" id="A0A0H1ULM9"/>
<proteinExistence type="predicted"/>
<protein>
    <submittedName>
        <fullName evidence="2">Uncharacterized protein</fullName>
    </submittedName>
</protein>
<evidence type="ECO:0000256" key="1">
    <source>
        <dbReference type="SAM" id="Phobius"/>
    </source>
</evidence>
<evidence type="ECO:0000313" key="2">
    <source>
        <dbReference type="EMBL" id="SUN13816.1"/>
    </source>
</evidence>
<gene>
    <name evidence="2" type="ORF">NCTC8185_01082</name>
    <name evidence="3" type="ORF">NCTC9828_00351</name>
</gene>
<organism evidence="2 4">
    <name type="scientific">Streptococcus agalactiae</name>
    <dbReference type="NCBI Taxonomy" id="1311"/>
    <lineage>
        <taxon>Bacteria</taxon>
        <taxon>Bacillati</taxon>
        <taxon>Bacillota</taxon>
        <taxon>Bacilli</taxon>
        <taxon>Lactobacillales</taxon>
        <taxon>Streptococcaceae</taxon>
        <taxon>Streptococcus</taxon>
    </lineage>
</organism>
<reference evidence="4 5" key="1">
    <citation type="submission" date="2018-06" db="EMBL/GenBank/DDBJ databases">
        <authorList>
            <consortium name="Pathogen Informatics"/>
            <person name="Doyle S."/>
        </authorList>
    </citation>
    <scope>NUCLEOTIDE SEQUENCE [LARGE SCALE GENOMIC DNA]</scope>
    <source>
        <strain evidence="2 4">NCTC8185</strain>
        <strain evidence="3 5">NCTC9828</strain>
    </source>
</reference>
<dbReference type="RefSeq" id="WP_000208935.1">
    <property type="nucleotide sequence ID" value="NZ_CP026082.1"/>
</dbReference>
<evidence type="ECO:0000313" key="3">
    <source>
        <dbReference type="EMBL" id="SUN27471.1"/>
    </source>
</evidence>
<comment type="caution">
    <text evidence="2">The sequence shown here is derived from an EMBL/GenBank/DDBJ whole genome shotgun (WGS) entry which is preliminary data.</text>
</comment>
<dbReference type="Proteomes" id="UP000255140">
    <property type="component" value="Unassembled WGS sequence"/>
</dbReference>
<feature type="transmembrane region" description="Helical" evidence="1">
    <location>
        <begin position="12"/>
        <end position="32"/>
    </location>
</feature>
<sequence length="201" mass="23953">MTTKTYFMRTFNLILWLLISSPICWLFGWLLHHVAVQIRTITILDLEVITTLFYRISSVIYLLATTAFIIALTLTSIEIMNRLKEDSFENYVQSVYHTFLLRYFLTQRDKKQRITNFEHQSVTTTNPVHNGFNRAVRRCVVDIRADYMVIFIRVPKDQQGQKILKEMESQLKEEIASQHTDYYFSSPTRVRNQLWFIGKKR</sequence>